<name>A0A0C1ZR61_9BACT</name>
<protein>
    <recommendedName>
        <fullName evidence="4">WD domain, G-beta repeat</fullName>
    </recommendedName>
</protein>
<comment type="caution">
    <text evidence="2">The sequence shown here is derived from an EMBL/GenBank/DDBJ whole genome shotgun (WGS) entry which is preliminary data.</text>
</comment>
<feature type="region of interest" description="Disordered" evidence="1">
    <location>
        <begin position="1"/>
        <end position="22"/>
    </location>
</feature>
<evidence type="ECO:0000256" key="1">
    <source>
        <dbReference type="SAM" id="MobiDB-lite"/>
    </source>
</evidence>
<dbReference type="InterPro" id="IPR011044">
    <property type="entry name" value="Quino_amine_DH_bsu"/>
</dbReference>
<sequence length="715" mass="77364">MAWTVAACHRGGPDTTTEPTQPGPIAELDGPSGTLPIVAVPQSAAAEIDLWTFEPGGRRLASTELGACTIWDVETGRLIRTLEDNTKPCDEWLAPVTFSEFLRDDSSADGQLTLDTSAGVAIIDEKTGRKLRDLPCPDCATVDDITWSSEGHELALVWQESARLEIWDADTATQIHAESIPVHGELEALELGWTQAGATVAWTEIGFPVECDPYSYSYEYDCEWDEAQQISTHRPISHHMLAVGPDGPTTIRAIEAAPADAFVLFDPEFNWAFWTHEWSERRAGSTTTLQFEGLGERQSHMGWESFEEYGDYGESLYREGEWRTDGATHWAVAIHHEDYDGGTTMVEWETTLTSPALGRRAGVAIDSLEYDSVVDVSVYGFVGDAARLGGEFCSEACATLHTPTPPDCELIDIASGHGTELLECDVAVLRNAGATTRLPIEPMSWWWSRGGALALFDGAGFMVVDAVLGTGKQPRTDVLAVLDGRLGPELERLALLTNNGLEVIELGAGGVILRVPGVMPDDVAFSPSGDRLAMLHKGQVQVVALPGGEPIASWASDGPELAFRQDGRAIFVGDGQPELVFDASTGKPLTGPGLERITAVLDKGGEIDPSWRWVMNDERGELMRTVDARVLTWTADGAWLADTGQYQGAAPGLELAFRIGTDAWAVPEFDAQQLSKWLERPDLVSAFAAGEPIAKPEMTPAELAGLRARKPTPKG</sequence>
<organism evidence="2 3">
    <name type="scientific">Enhygromyxa salina</name>
    <dbReference type="NCBI Taxonomy" id="215803"/>
    <lineage>
        <taxon>Bacteria</taxon>
        <taxon>Pseudomonadati</taxon>
        <taxon>Myxococcota</taxon>
        <taxon>Polyangia</taxon>
        <taxon>Nannocystales</taxon>
        <taxon>Nannocystaceae</taxon>
        <taxon>Enhygromyxa</taxon>
    </lineage>
</organism>
<reference evidence="2 3" key="1">
    <citation type="submission" date="2014-12" db="EMBL/GenBank/DDBJ databases">
        <title>Genome assembly of Enhygromyxa salina DSM 15201.</title>
        <authorList>
            <person name="Sharma G."/>
            <person name="Subramanian S."/>
        </authorList>
    </citation>
    <scope>NUCLEOTIDE SEQUENCE [LARGE SCALE GENOMIC DNA]</scope>
    <source>
        <strain evidence="2 3">DSM 15201</strain>
    </source>
</reference>
<proteinExistence type="predicted"/>
<dbReference type="SUPFAM" id="SSF50969">
    <property type="entry name" value="YVTN repeat-like/Quinoprotein amine dehydrogenase"/>
    <property type="match status" value="1"/>
</dbReference>
<dbReference type="Proteomes" id="UP000031599">
    <property type="component" value="Unassembled WGS sequence"/>
</dbReference>
<evidence type="ECO:0000313" key="3">
    <source>
        <dbReference type="Proteomes" id="UP000031599"/>
    </source>
</evidence>
<dbReference type="InterPro" id="IPR015943">
    <property type="entry name" value="WD40/YVTN_repeat-like_dom_sf"/>
</dbReference>
<dbReference type="EMBL" id="JMCC02000094">
    <property type="protein sequence ID" value="KIG13493.1"/>
    <property type="molecule type" value="Genomic_DNA"/>
</dbReference>
<accession>A0A0C1ZR61</accession>
<dbReference type="AlphaFoldDB" id="A0A0C1ZR61"/>
<gene>
    <name evidence="2" type="ORF">DB30_08005</name>
</gene>
<evidence type="ECO:0008006" key="4">
    <source>
        <dbReference type="Google" id="ProtNLM"/>
    </source>
</evidence>
<evidence type="ECO:0000313" key="2">
    <source>
        <dbReference type="EMBL" id="KIG13493.1"/>
    </source>
</evidence>
<dbReference type="Gene3D" id="2.130.10.10">
    <property type="entry name" value="YVTN repeat-like/Quinoprotein amine dehydrogenase"/>
    <property type="match status" value="2"/>
</dbReference>